<protein>
    <submittedName>
        <fullName evidence="10">Peptidase S8</fullName>
    </submittedName>
</protein>
<evidence type="ECO:0000313" key="10">
    <source>
        <dbReference type="EMBL" id="ARF73585.1"/>
    </source>
</evidence>
<dbReference type="PANTHER" id="PTHR43806:SF11">
    <property type="entry name" value="CEREVISIN-RELATED"/>
    <property type="match status" value="1"/>
</dbReference>
<evidence type="ECO:0000259" key="8">
    <source>
        <dbReference type="Pfam" id="PF00082"/>
    </source>
</evidence>
<dbReference type="Pfam" id="PF00082">
    <property type="entry name" value="Peptidase_S8"/>
    <property type="match status" value="1"/>
</dbReference>
<keyword evidence="2 5" id="KW-0645">Protease</keyword>
<dbReference type="PROSITE" id="PS00138">
    <property type="entry name" value="SUBTILASE_SER"/>
    <property type="match status" value="1"/>
</dbReference>
<evidence type="ECO:0000256" key="7">
    <source>
        <dbReference type="SAM" id="SignalP"/>
    </source>
</evidence>
<sequence>MAAVRTTKRRIAGAIAAATTLALAVGAGAALPAQAAPQPQGRVLQAGAAEAVPGSYIVTLKETAGFSASATQGKKLIASYGGQIKRTYTSALNGYAATLSSTGAKRLAADPAVASVEQDQKVHSTATQTNAPWGLDRIDQPNLPLNGTFTYPDSAGDGTTIFVLDTGVRITHQDIAGRASNGWDFVDNDAVAQDGNGHGTHVATTAAGTRYGVAKKAKIVAVRVLNNSGSGTTAGVIAGVDWITANRTSSSVANVSLGGGPSLTLDNAVRRSIAAGVTYSIAAGNSNAPASGYSPARVETALTVGATTRTDARASYSNYGPLVDLFAPGSDITAGWATSDTATYTGNGTSFAAPHVAGAAAVYLTNHPGSSPAAVATALVNGATNNVLTNVGAGSPNKLLRLVP</sequence>
<evidence type="ECO:0000256" key="5">
    <source>
        <dbReference type="PROSITE-ProRule" id="PRU01240"/>
    </source>
</evidence>
<dbReference type="PRINTS" id="PR00723">
    <property type="entry name" value="SUBTILISIN"/>
</dbReference>
<dbReference type="InterPro" id="IPR034193">
    <property type="entry name" value="PCSK9_ProteinaseK-like"/>
</dbReference>
<keyword evidence="11" id="KW-1185">Reference proteome</keyword>
<evidence type="ECO:0000259" key="9">
    <source>
        <dbReference type="Pfam" id="PF05922"/>
    </source>
</evidence>
<dbReference type="PROSITE" id="PS51892">
    <property type="entry name" value="SUBTILASE"/>
    <property type="match status" value="1"/>
</dbReference>
<feature type="active site" description="Charge relay system" evidence="5">
    <location>
        <position position="165"/>
    </location>
</feature>
<dbReference type="RefSeq" id="WP_084747372.1">
    <property type="nucleotide sequence ID" value="NZ_CP020563.1"/>
</dbReference>
<accession>A0ABC8BTM5</accession>
<evidence type="ECO:0000313" key="11">
    <source>
        <dbReference type="Proteomes" id="UP000192251"/>
    </source>
</evidence>
<dbReference type="InterPro" id="IPR023828">
    <property type="entry name" value="Peptidase_S8_Ser-AS"/>
</dbReference>
<dbReference type="InterPro" id="IPR037045">
    <property type="entry name" value="S8pro/Inhibitor_I9_sf"/>
</dbReference>
<dbReference type="GO" id="GO:0006508">
    <property type="term" value="P:proteolysis"/>
    <property type="evidence" value="ECO:0007669"/>
    <property type="project" value="UniProtKB-KW"/>
</dbReference>
<feature type="domain" description="Inhibitor I9" evidence="9">
    <location>
        <begin position="55"/>
        <end position="123"/>
    </location>
</feature>
<dbReference type="InterPro" id="IPR023827">
    <property type="entry name" value="Peptidase_S8_Asp-AS"/>
</dbReference>
<proteinExistence type="inferred from homology"/>
<dbReference type="Gene3D" id="3.40.50.200">
    <property type="entry name" value="Peptidase S8/S53 domain"/>
    <property type="match status" value="1"/>
</dbReference>
<dbReference type="InterPro" id="IPR036852">
    <property type="entry name" value="Peptidase_S8/S53_dom_sf"/>
</dbReference>
<evidence type="ECO:0000256" key="1">
    <source>
        <dbReference type="ARBA" id="ARBA00011073"/>
    </source>
</evidence>
<dbReference type="PROSITE" id="PS00136">
    <property type="entry name" value="SUBTILASE_ASP"/>
    <property type="match status" value="1"/>
</dbReference>
<dbReference type="PANTHER" id="PTHR43806">
    <property type="entry name" value="PEPTIDASE S8"/>
    <property type="match status" value="1"/>
</dbReference>
<keyword evidence="7" id="KW-0732">Signal</keyword>
<feature type="chain" id="PRO_5044887600" evidence="7">
    <location>
        <begin position="36"/>
        <end position="404"/>
    </location>
</feature>
<reference evidence="10 11" key="1">
    <citation type="submission" date="2017-04" db="EMBL/GenBank/DDBJ databases">
        <title>The complete genome sequence of Streptomyces albolongus YIM 101047, the producer of novel bafilomycins and novel odoriferous sesquiterpenoids.</title>
        <authorList>
            <person name="Yin M."/>
            <person name="Jiang Y."/>
        </authorList>
    </citation>
    <scope>NUCLEOTIDE SEQUENCE [LARGE SCALE GENOMIC DNA]</scope>
    <source>
        <strain evidence="10 11">YIM 101047</strain>
    </source>
</reference>
<dbReference type="InterPro" id="IPR015500">
    <property type="entry name" value="Peptidase_S8_subtilisin-rel"/>
</dbReference>
<dbReference type="InterPro" id="IPR000209">
    <property type="entry name" value="Peptidase_S8/S53_dom"/>
</dbReference>
<evidence type="ECO:0000256" key="4">
    <source>
        <dbReference type="ARBA" id="ARBA00022825"/>
    </source>
</evidence>
<dbReference type="CDD" id="cd04077">
    <property type="entry name" value="Peptidases_S8_PCSK9_ProteinaseK_like"/>
    <property type="match status" value="1"/>
</dbReference>
<feature type="active site" description="Charge relay system" evidence="5">
    <location>
        <position position="198"/>
    </location>
</feature>
<feature type="active site" description="Charge relay system" evidence="5">
    <location>
        <position position="350"/>
    </location>
</feature>
<keyword evidence="3 5" id="KW-0378">Hydrolase</keyword>
<dbReference type="SUPFAM" id="SSF52743">
    <property type="entry name" value="Subtilisin-like"/>
    <property type="match status" value="1"/>
</dbReference>
<dbReference type="Pfam" id="PF05922">
    <property type="entry name" value="Inhibitor_I9"/>
    <property type="match status" value="1"/>
</dbReference>
<organism evidence="10 11">
    <name type="scientific">Kitasatospora albolonga</name>
    <dbReference type="NCBI Taxonomy" id="68173"/>
    <lineage>
        <taxon>Bacteria</taxon>
        <taxon>Bacillati</taxon>
        <taxon>Actinomycetota</taxon>
        <taxon>Actinomycetes</taxon>
        <taxon>Kitasatosporales</taxon>
        <taxon>Streptomycetaceae</taxon>
        <taxon>Kitasatospora</taxon>
    </lineage>
</organism>
<dbReference type="KEGG" id="kab:B7C62_15960"/>
<comment type="similarity">
    <text evidence="1 5 6">Belongs to the peptidase S8 family.</text>
</comment>
<name>A0ABC8BTM5_9ACTN</name>
<evidence type="ECO:0000256" key="3">
    <source>
        <dbReference type="ARBA" id="ARBA00022801"/>
    </source>
</evidence>
<evidence type="ECO:0000256" key="2">
    <source>
        <dbReference type="ARBA" id="ARBA00022670"/>
    </source>
</evidence>
<dbReference type="Proteomes" id="UP000192251">
    <property type="component" value="Chromosome"/>
</dbReference>
<gene>
    <name evidence="10" type="ORF">B7C62_15960</name>
</gene>
<dbReference type="GO" id="GO:0004252">
    <property type="term" value="F:serine-type endopeptidase activity"/>
    <property type="evidence" value="ECO:0007669"/>
    <property type="project" value="UniProtKB-UniRule"/>
</dbReference>
<keyword evidence="4 5" id="KW-0720">Serine protease</keyword>
<feature type="signal peptide" evidence="7">
    <location>
        <begin position="1"/>
        <end position="35"/>
    </location>
</feature>
<dbReference type="AlphaFoldDB" id="A0ABC8BTM5"/>
<evidence type="ECO:0000256" key="6">
    <source>
        <dbReference type="RuleBase" id="RU003355"/>
    </source>
</evidence>
<dbReference type="InterPro" id="IPR050131">
    <property type="entry name" value="Peptidase_S8_subtilisin-like"/>
</dbReference>
<dbReference type="FunFam" id="3.40.50.200:FF:000014">
    <property type="entry name" value="Proteinase K"/>
    <property type="match status" value="1"/>
</dbReference>
<dbReference type="EMBL" id="CP020563">
    <property type="protein sequence ID" value="ARF73585.1"/>
    <property type="molecule type" value="Genomic_DNA"/>
</dbReference>
<dbReference type="InterPro" id="IPR010259">
    <property type="entry name" value="S8pro/Inhibitor_I9"/>
</dbReference>
<feature type="domain" description="Peptidase S8/S53" evidence="8">
    <location>
        <begin position="156"/>
        <end position="393"/>
    </location>
</feature>
<dbReference type="Gene3D" id="3.30.70.80">
    <property type="entry name" value="Peptidase S8 propeptide/proteinase inhibitor I9"/>
    <property type="match status" value="1"/>
</dbReference>